<evidence type="ECO:0000313" key="3">
    <source>
        <dbReference type="Proteomes" id="UP000178969"/>
    </source>
</evidence>
<reference evidence="2 3" key="1">
    <citation type="journal article" date="2016" name="Nat. Commun.">
        <title>Thousands of microbial genomes shed light on interconnected biogeochemical processes in an aquifer system.</title>
        <authorList>
            <person name="Anantharaman K."/>
            <person name="Brown C.T."/>
            <person name="Hug L.A."/>
            <person name="Sharon I."/>
            <person name="Castelle C.J."/>
            <person name="Probst A.J."/>
            <person name="Thomas B.C."/>
            <person name="Singh A."/>
            <person name="Wilkins M.J."/>
            <person name="Karaoz U."/>
            <person name="Brodie E.L."/>
            <person name="Williams K.H."/>
            <person name="Hubbard S.S."/>
            <person name="Banfield J.F."/>
        </authorList>
    </citation>
    <scope>NUCLEOTIDE SEQUENCE [LARGE SCALE GENOMIC DNA]</scope>
</reference>
<dbReference type="Gene3D" id="3.10.310.30">
    <property type="match status" value="1"/>
</dbReference>
<gene>
    <name evidence="2" type="ORF">A3A25_01590</name>
</gene>
<dbReference type="AlphaFoldDB" id="A0A1F5C6Z0"/>
<dbReference type="Proteomes" id="UP000178969">
    <property type="component" value="Unassembled WGS sequence"/>
</dbReference>
<comment type="caution">
    <text evidence="2">The sequence shown here is derived from an EMBL/GenBank/DDBJ whole genome shotgun (WGS) entry which is preliminary data.</text>
</comment>
<organism evidence="2 3">
    <name type="scientific">Candidatus Azambacteria bacterium RIFCSPLOWO2_01_FULL_46_26</name>
    <dbReference type="NCBI Taxonomy" id="1797299"/>
    <lineage>
        <taxon>Bacteria</taxon>
        <taxon>Candidatus Azamiibacteriota</taxon>
    </lineage>
</organism>
<sequence length="288" mass="32860">MNKLLKMNKKTIKKIAVLYHAECPDGFGAAWAAWKKFGSKAIYIPIYHQTPPPKEIKGKDVYTLDISYPADVVKRLVKTVRSLTIVDHHISNKGVLKFASDSFFGLNHSGSVLSWMYFHPKKPVPALLRHVEDMDLWRFRLPFTHEVDEALQLYGFDFTVWNKLASDFEKKKTKRKYIEEGNVLLRNRAKNIEKLVSFAEKVEFQGKKCFAVNSPFHVSFIGHALVKKLPPIAIIWSRRSGRIMISLRSDGKVDVSKLASVFGGGGHKAAAGFYWSIDKPLPFKIIKR</sequence>
<dbReference type="STRING" id="1797299.A3A25_01590"/>
<name>A0A1F5C6Z0_9BACT</name>
<dbReference type="SUPFAM" id="SSF64182">
    <property type="entry name" value="DHH phosphoesterases"/>
    <property type="match status" value="1"/>
</dbReference>
<dbReference type="Pfam" id="PF02272">
    <property type="entry name" value="DHHA1"/>
    <property type="match status" value="1"/>
</dbReference>
<feature type="domain" description="DHHA1" evidence="1">
    <location>
        <begin position="231"/>
        <end position="273"/>
    </location>
</feature>
<dbReference type="InterPro" id="IPR003156">
    <property type="entry name" value="DHHA1_dom"/>
</dbReference>
<proteinExistence type="predicted"/>
<dbReference type="PANTHER" id="PTHR46922:SF4">
    <property type="entry name" value="DHHA1 DOMAIN PROTEIN"/>
    <property type="match status" value="1"/>
</dbReference>
<dbReference type="EMBL" id="MEYT01000035">
    <property type="protein sequence ID" value="OGD38618.1"/>
    <property type="molecule type" value="Genomic_DNA"/>
</dbReference>
<accession>A0A1F5C6Z0</accession>
<dbReference type="GO" id="GO:0003676">
    <property type="term" value="F:nucleic acid binding"/>
    <property type="evidence" value="ECO:0007669"/>
    <property type="project" value="InterPro"/>
</dbReference>
<dbReference type="InterPro" id="IPR038763">
    <property type="entry name" value="DHH_sf"/>
</dbReference>
<evidence type="ECO:0000313" key="2">
    <source>
        <dbReference type="EMBL" id="OGD38618.1"/>
    </source>
</evidence>
<evidence type="ECO:0000259" key="1">
    <source>
        <dbReference type="Pfam" id="PF02272"/>
    </source>
</evidence>
<dbReference type="PANTHER" id="PTHR46922">
    <property type="entry name" value="DHHA1 DOMAIN PROTEIN"/>
    <property type="match status" value="1"/>
</dbReference>
<protein>
    <recommendedName>
        <fullName evidence="1">DHHA1 domain-containing protein</fullName>
    </recommendedName>
</protein>